<dbReference type="FunFam" id="2.60.40.10:FF:000646">
    <property type="entry name" value="Myosin binding protein C, fast type"/>
    <property type="match status" value="1"/>
</dbReference>
<feature type="domain" description="Ig-like" evidence="11">
    <location>
        <begin position="728"/>
        <end position="816"/>
    </location>
</feature>
<sequence>AVKEAQKAVSPDPAIAEPKPEEPKEAPPPLVTKKWIVHMKYIFSSNLFPNVGENITFVARVCGESLLKKPTVKWFKGKWMDLASKSGKHLQLKEHYDRNSKPEVDVWEILQKAPPSAYEKIAFQYGITDLRGMLKRLKKMKKEEKKSAAFLRKLDPAYQVEKGHKIKLQIEVANPDAEVKWLKNGQEIHPTGRYIFESVGNKRFLTINNCTLADDAAYTCMIGDEKTVTELFVKEPPVLIVRNLEDQMVMKGERVEFECEVSEEGAQIKWEKDGVELTRDESFKYRFKKDGCKHVLIINDVTKEDCGHYRVKTNGGQSLAELMVQEKQLEVYQNIADLTVKAKDQAVFKCEVSDENVKGIWYKNGVEVKPDARTHITHIGRIHKLTIDEVKPEDEGDYTFVPEGYAFNLSAKLNFLEVKIDFVPRQDPPKIHLDCMGRTAESTILVVAGNKLRLDVPITGDPAPTVVWTKGEKVLTDSDGRVHVESTKGHCIFTIEGAERQDEGVYSVIVRNPAGEDTADINVKVVDVPDPPEAPRILSVGEDSCIVQWDSPLFDGGQPVIGYVLERKKRKSYRWMRLNFDPYKETTYEAKRMIEGVAYEMRVYAVNTIGMSRPSAASQPFVPVAPTSEPTGLCVDDISDTTISLKWRAPERIGSAELEGYGVEYCKEGSDEWIPAFSGLTERTTVIVHDLPTGEKMQFRVRAYNMAGPSLPATLQQAVTIREIMQRPKIWLPRNLRQTLIKKVGEMINLVIPFQGKPRPQVTWTKNDEPLDPKQVSIRNSDTDTILFIRRSERKDSGKYEVQVQIENVEDRASVNIQIVDLPGPPQNLKVIDVWGFNVALEWKPPKDNGNCDITGYTIQKADKKTMEWYNVYEQYRRTNCVVSDLIMGNEYVFRVYAMNMVGLSPEPCLSKDSFTHPLVSRSVIAGYNATLSCSVRGIPKVSTCDLN</sequence>
<dbReference type="GO" id="GO:0003779">
    <property type="term" value="F:actin binding"/>
    <property type="evidence" value="ECO:0007669"/>
    <property type="project" value="UniProtKB-KW"/>
</dbReference>
<dbReference type="FunFam" id="2.60.40.10:FF:000225">
    <property type="entry name" value="Myosin-binding protein C, cardiac-type"/>
    <property type="match status" value="1"/>
</dbReference>
<dbReference type="InterPro" id="IPR013098">
    <property type="entry name" value="Ig_I-set"/>
</dbReference>
<feature type="domain" description="Ig-like" evidence="11">
    <location>
        <begin position="160"/>
        <end position="222"/>
    </location>
</feature>
<name>A0A671MTX2_9TELE</name>
<feature type="domain" description="Ig-like" evidence="11">
    <location>
        <begin position="236"/>
        <end position="330"/>
    </location>
</feature>
<dbReference type="InterPro" id="IPR013783">
    <property type="entry name" value="Ig-like_fold"/>
</dbReference>
<feature type="domain" description="Fibronectin type-III" evidence="12">
    <location>
        <begin position="531"/>
        <end position="627"/>
    </location>
</feature>
<dbReference type="GO" id="GO:0007155">
    <property type="term" value="P:cell adhesion"/>
    <property type="evidence" value="ECO:0007669"/>
    <property type="project" value="UniProtKB-KW"/>
</dbReference>
<dbReference type="CDD" id="cd00096">
    <property type="entry name" value="Ig"/>
    <property type="match status" value="1"/>
</dbReference>
<dbReference type="SMART" id="SM00408">
    <property type="entry name" value="IGc2"/>
    <property type="match status" value="5"/>
</dbReference>
<keyword evidence="5" id="KW-0009">Actin-binding</keyword>
<evidence type="ECO:0000259" key="12">
    <source>
        <dbReference type="PROSITE" id="PS50853"/>
    </source>
</evidence>
<dbReference type="InterPro" id="IPR036179">
    <property type="entry name" value="Ig-like_dom_sf"/>
</dbReference>
<dbReference type="GO" id="GO:0032982">
    <property type="term" value="C:myosin filament"/>
    <property type="evidence" value="ECO:0007669"/>
    <property type="project" value="UniProtKB-KW"/>
</dbReference>
<dbReference type="Pfam" id="PF00041">
    <property type="entry name" value="fn3"/>
    <property type="match status" value="3"/>
</dbReference>
<dbReference type="SUPFAM" id="SSF49265">
    <property type="entry name" value="Fibronectin type III"/>
    <property type="match status" value="2"/>
</dbReference>
<keyword evidence="6" id="KW-0393">Immunoglobulin domain</keyword>
<comment type="similarity">
    <text evidence="7">Belongs to the immunoglobulin superfamily. MyBP family.</text>
</comment>
<feature type="coiled-coil region" evidence="9">
    <location>
        <begin position="127"/>
        <end position="154"/>
    </location>
</feature>
<dbReference type="GO" id="GO:0031430">
    <property type="term" value="C:M band"/>
    <property type="evidence" value="ECO:0007669"/>
    <property type="project" value="TreeGrafter"/>
</dbReference>
<dbReference type="FunFam" id="2.60.40.10:FF:000031">
    <property type="entry name" value="Myosin-binding protein C, slow type"/>
    <property type="match status" value="1"/>
</dbReference>
<dbReference type="CDD" id="cd00063">
    <property type="entry name" value="FN3"/>
    <property type="match status" value="3"/>
</dbReference>
<dbReference type="Pfam" id="PF07679">
    <property type="entry name" value="I-set"/>
    <property type="match status" value="5"/>
</dbReference>
<dbReference type="SMART" id="SM00060">
    <property type="entry name" value="FN3"/>
    <property type="match status" value="3"/>
</dbReference>
<dbReference type="FunFam" id="2.60.40.10:FF:000062">
    <property type="entry name" value="Myosin-binding protein C, slow type"/>
    <property type="match status" value="1"/>
</dbReference>
<organism evidence="13 14">
    <name type="scientific">Sinocyclocheilus anshuiensis</name>
    <dbReference type="NCBI Taxonomy" id="1608454"/>
    <lineage>
        <taxon>Eukaryota</taxon>
        <taxon>Metazoa</taxon>
        <taxon>Chordata</taxon>
        <taxon>Craniata</taxon>
        <taxon>Vertebrata</taxon>
        <taxon>Euteleostomi</taxon>
        <taxon>Actinopterygii</taxon>
        <taxon>Neopterygii</taxon>
        <taxon>Teleostei</taxon>
        <taxon>Ostariophysi</taxon>
        <taxon>Cypriniformes</taxon>
        <taxon>Cyprinidae</taxon>
        <taxon>Cyprininae</taxon>
        <taxon>Sinocyclocheilus</taxon>
    </lineage>
</organism>
<keyword evidence="4" id="KW-0514">Muscle protein</keyword>
<dbReference type="PROSITE" id="PS50853">
    <property type="entry name" value="FN3"/>
    <property type="match status" value="3"/>
</dbReference>
<evidence type="ECO:0000256" key="8">
    <source>
        <dbReference type="ARBA" id="ARBA00053486"/>
    </source>
</evidence>
<feature type="domain" description="Fibronectin type-III" evidence="12">
    <location>
        <begin position="629"/>
        <end position="724"/>
    </location>
</feature>
<protein>
    <submittedName>
        <fullName evidence="13">Myosin-binding protein C, cardiac-type-like</fullName>
    </submittedName>
</protein>
<feature type="domain" description="Ig-like" evidence="11">
    <location>
        <begin position="344"/>
        <end position="399"/>
    </location>
</feature>
<evidence type="ECO:0000256" key="6">
    <source>
        <dbReference type="ARBA" id="ARBA00023319"/>
    </source>
</evidence>
<dbReference type="InterPro" id="IPR050964">
    <property type="entry name" value="Striated_Muscle_Regulatory"/>
</dbReference>
<dbReference type="FunFam" id="2.60.40.10:FF:000070">
    <property type="entry name" value="Myosin-binding protein C, slow type"/>
    <property type="match status" value="1"/>
</dbReference>
<gene>
    <name evidence="13" type="primary">LOC107670721</name>
</gene>
<dbReference type="FunFam" id="2.60.40.10:FF:000081">
    <property type="entry name" value="Myosin-binding protein C, slow type"/>
    <property type="match status" value="1"/>
</dbReference>
<dbReference type="GO" id="GO:0045214">
    <property type="term" value="P:sarcomere organization"/>
    <property type="evidence" value="ECO:0007669"/>
    <property type="project" value="TreeGrafter"/>
</dbReference>
<feature type="region of interest" description="Disordered" evidence="10">
    <location>
        <begin position="1"/>
        <end position="28"/>
    </location>
</feature>
<dbReference type="InterPro" id="IPR003961">
    <property type="entry name" value="FN3_dom"/>
</dbReference>
<evidence type="ECO:0000256" key="1">
    <source>
        <dbReference type="ARBA" id="ARBA00022433"/>
    </source>
</evidence>
<dbReference type="GO" id="GO:0032036">
    <property type="term" value="F:myosin heavy chain binding"/>
    <property type="evidence" value="ECO:0007669"/>
    <property type="project" value="TreeGrafter"/>
</dbReference>
<dbReference type="Pfam" id="PF18362">
    <property type="entry name" value="THB"/>
    <property type="match status" value="1"/>
</dbReference>
<dbReference type="PROSITE" id="PS50835">
    <property type="entry name" value="IG_LIKE"/>
    <property type="match status" value="5"/>
</dbReference>
<dbReference type="InterPro" id="IPR003598">
    <property type="entry name" value="Ig_sub2"/>
</dbReference>
<dbReference type="PRINTS" id="PR00014">
    <property type="entry name" value="FNTYPEIII"/>
</dbReference>
<keyword evidence="9" id="KW-0175">Coiled coil</keyword>
<dbReference type="InterPro" id="IPR007110">
    <property type="entry name" value="Ig-like_dom"/>
</dbReference>
<dbReference type="PANTHER" id="PTHR13817:SF20">
    <property type="entry name" value="MYOSIN-BINDING PROTEIN C, CARDIAC-TYPE"/>
    <property type="match status" value="1"/>
</dbReference>
<feature type="domain" description="Fibronectin type-III" evidence="12">
    <location>
        <begin position="825"/>
        <end position="919"/>
    </location>
</feature>
<evidence type="ECO:0000256" key="4">
    <source>
        <dbReference type="ARBA" id="ARBA00023179"/>
    </source>
</evidence>
<evidence type="ECO:0000256" key="5">
    <source>
        <dbReference type="ARBA" id="ARBA00023203"/>
    </source>
</evidence>
<dbReference type="FunFam" id="2.60.40.10:FF:000111">
    <property type="entry name" value="Myosin-binding protein C, slow type"/>
    <property type="match status" value="1"/>
</dbReference>
<dbReference type="Gene3D" id="2.60.40.10">
    <property type="entry name" value="Immunoglobulins"/>
    <property type="match status" value="9"/>
</dbReference>
<proteinExistence type="inferred from homology"/>
<dbReference type="InterPro" id="IPR040849">
    <property type="entry name" value="MyBP-C_THB"/>
</dbReference>
<dbReference type="InterPro" id="IPR036116">
    <property type="entry name" value="FN3_sf"/>
</dbReference>
<dbReference type="Proteomes" id="UP000472260">
    <property type="component" value="Unassembled WGS sequence"/>
</dbReference>
<keyword evidence="14" id="KW-1185">Reference proteome</keyword>
<reference evidence="13" key="1">
    <citation type="submission" date="2025-08" db="UniProtKB">
        <authorList>
            <consortium name="Ensembl"/>
        </authorList>
    </citation>
    <scope>IDENTIFICATION</scope>
</reference>
<reference evidence="13" key="2">
    <citation type="submission" date="2025-09" db="UniProtKB">
        <authorList>
            <consortium name="Ensembl"/>
        </authorList>
    </citation>
    <scope>IDENTIFICATION</scope>
</reference>
<dbReference type="SUPFAM" id="SSF48726">
    <property type="entry name" value="Immunoglobulin"/>
    <property type="match status" value="5"/>
</dbReference>
<dbReference type="FunFam" id="2.60.40.10:FF:000085">
    <property type="entry name" value="Myosin-binding protein C, slow type"/>
    <property type="match status" value="1"/>
</dbReference>
<dbReference type="GO" id="GO:0055010">
    <property type="term" value="P:ventricular cardiac muscle tissue morphogenesis"/>
    <property type="evidence" value="ECO:0007669"/>
    <property type="project" value="TreeGrafter"/>
</dbReference>
<dbReference type="CDD" id="cd05894">
    <property type="entry name" value="Ig_C5_MyBP-C"/>
    <property type="match status" value="1"/>
</dbReference>
<evidence type="ECO:0000256" key="2">
    <source>
        <dbReference type="ARBA" id="ARBA00022737"/>
    </source>
</evidence>
<evidence type="ECO:0000256" key="7">
    <source>
        <dbReference type="ARBA" id="ARBA00038352"/>
    </source>
</evidence>
<keyword evidence="1" id="KW-0787">Thick filament</keyword>
<dbReference type="PANTHER" id="PTHR13817">
    <property type="entry name" value="TITIN"/>
    <property type="match status" value="1"/>
</dbReference>
<evidence type="ECO:0000259" key="11">
    <source>
        <dbReference type="PROSITE" id="PS50835"/>
    </source>
</evidence>
<evidence type="ECO:0000256" key="3">
    <source>
        <dbReference type="ARBA" id="ARBA00022889"/>
    </source>
</evidence>
<evidence type="ECO:0000256" key="9">
    <source>
        <dbReference type="SAM" id="Coils"/>
    </source>
</evidence>
<keyword evidence="3" id="KW-0130">Cell adhesion</keyword>
<evidence type="ECO:0000313" key="13">
    <source>
        <dbReference type="Ensembl" id="ENSSANP00000035392.1"/>
    </source>
</evidence>
<keyword evidence="2" id="KW-0677">Repeat</keyword>
<dbReference type="InterPro" id="IPR003599">
    <property type="entry name" value="Ig_sub"/>
</dbReference>
<dbReference type="AlphaFoldDB" id="A0A671MTX2"/>
<feature type="domain" description="Ig-like" evidence="11">
    <location>
        <begin position="429"/>
        <end position="522"/>
    </location>
</feature>
<comment type="function">
    <text evidence="8">Thick filament-associated protein located in the crossbridge region of vertebrate striated muscle a bands. In vitro it binds MHC, F-actin and native thin filaments, and modifies the activity of actin-activated myosin ATPase. It may modulate muscle contraction or may play a more structural role.</text>
</comment>
<accession>A0A671MTX2</accession>
<dbReference type="Ensembl" id="ENSSANT00000037698.1">
    <property type="protein sequence ID" value="ENSSANP00000035392.1"/>
    <property type="gene ID" value="ENSSANG00000016108.1"/>
</dbReference>
<evidence type="ECO:0000256" key="10">
    <source>
        <dbReference type="SAM" id="MobiDB-lite"/>
    </source>
</evidence>
<evidence type="ECO:0000313" key="14">
    <source>
        <dbReference type="Proteomes" id="UP000472260"/>
    </source>
</evidence>
<dbReference type="FunFam" id="2.60.40.10:FF:000326">
    <property type="entry name" value="Myosin-binding protein C, cardiac-type"/>
    <property type="match status" value="1"/>
</dbReference>
<dbReference type="SMART" id="SM00409">
    <property type="entry name" value="IG"/>
    <property type="match status" value="5"/>
</dbReference>